<dbReference type="EMBL" id="MFVU01000013">
    <property type="protein sequence ID" value="OGJ02046.1"/>
    <property type="molecule type" value="Genomic_DNA"/>
</dbReference>
<comment type="caution">
    <text evidence="2">The sequence shown here is derived from an EMBL/GenBank/DDBJ whole genome shotgun (WGS) entry which is preliminary data.</text>
</comment>
<reference evidence="2 3" key="1">
    <citation type="journal article" date="2016" name="Nat. Commun.">
        <title>Thousands of microbial genomes shed light on interconnected biogeochemical processes in an aquifer system.</title>
        <authorList>
            <person name="Anantharaman K."/>
            <person name="Brown C.T."/>
            <person name="Hug L.A."/>
            <person name="Sharon I."/>
            <person name="Castelle C.J."/>
            <person name="Probst A.J."/>
            <person name="Thomas B.C."/>
            <person name="Singh A."/>
            <person name="Wilkins M.J."/>
            <person name="Karaoz U."/>
            <person name="Brodie E.L."/>
            <person name="Williams K.H."/>
            <person name="Hubbard S.S."/>
            <person name="Banfield J.F."/>
        </authorList>
    </citation>
    <scope>NUCLEOTIDE SEQUENCE [LARGE SCALE GENOMIC DNA]</scope>
</reference>
<keyword evidence="1" id="KW-0812">Transmembrane</keyword>
<dbReference type="Proteomes" id="UP000178645">
    <property type="component" value="Unassembled WGS sequence"/>
</dbReference>
<gene>
    <name evidence="2" type="ORF">A3G53_03120</name>
</gene>
<evidence type="ECO:0000313" key="3">
    <source>
        <dbReference type="Proteomes" id="UP000178645"/>
    </source>
</evidence>
<dbReference type="Pfam" id="PF24838">
    <property type="entry name" value="8xMP"/>
    <property type="match status" value="1"/>
</dbReference>
<keyword evidence="1" id="KW-1133">Transmembrane helix</keyword>
<dbReference type="InterPro" id="IPR056918">
    <property type="entry name" value="8xMP"/>
</dbReference>
<protein>
    <submittedName>
        <fullName evidence="2">Uncharacterized protein</fullName>
    </submittedName>
</protein>
<organism evidence="2 3">
    <name type="scientific">Candidatus Nomurabacteria bacterium RIFCSPLOWO2_12_FULL_44_11</name>
    <dbReference type="NCBI Taxonomy" id="1801796"/>
    <lineage>
        <taxon>Bacteria</taxon>
        <taxon>Candidatus Nomuraibacteriota</taxon>
    </lineage>
</organism>
<evidence type="ECO:0000313" key="2">
    <source>
        <dbReference type="EMBL" id="OGJ02046.1"/>
    </source>
</evidence>
<sequence>MEPDDVDTLLFTKNNANLQGHKDAYVDYCLEQYRIYLHVFNSTSDRSHKSNEFFLGLNAAIIGILGYAEAKSLPHPNIIFTMIPIVGISISYSWYKIIRSYSQLNRAKFKILHALEERLPAALFKTEWHLLGEGKDKSKYYRFSKIEKNIPITFILLYIIILVVIVPWGNILGFLGF</sequence>
<feature type="transmembrane region" description="Helical" evidence="1">
    <location>
        <begin position="53"/>
        <end position="70"/>
    </location>
</feature>
<evidence type="ECO:0000256" key="1">
    <source>
        <dbReference type="SAM" id="Phobius"/>
    </source>
</evidence>
<keyword evidence="1" id="KW-0472">Membrane</keyword>
<dbReference type="AlphaFoldDB" id="A0A1F6Y6S5"/>
<feature type="transmembrane region" description="Helical" evidence="1">
    <location>
        <begin position="76"/>
        <end position="95"/>
    </location>
</feature>
<name>A0A1F6Y6S5_9BACT</name>
<feature type="transmembrane region" description="Helical" evidence="1">
    <location>
        <begin position="152"/>
        <end position="175"/>
    </location>
</feature>
<proteinExistence type="predicted"/>
<accession>A0A1F6Y6S5</accession>